<name>A0AA39IU51_9AGAR</name>
<dbReference type="EMBL" id="JAUEPT010000212">
    <property type="protein sequence ID" value="KAK0429776.1"/>
    <property type="molecule type" value="Genomic_DNA"/>
</dbReference>
<organism evidence="1 2">
    <name type="scientific">Armillaria borealis</name>
    <dbReference type="NCBI Taxonomy" id="47425"/>
    <lineage>
        <taxon>Eukaryota</taxon>
        <taxon>Fungi</taxon>
        <taxon>Dikarya</taxon>
        <taxon>Basidiomycota</taxon>
        <taxon>Agaricomycotina</taxon>
        <taxon>Agaricomycetes</taxon>
        <taxon>Agaricomycetidae</taxon>
        <taxon>Agaricales</taxon>
        <taxon>Marasmiineae</taxon>
        <taxon>Physalacriaceae</taxon>
        <taxon>Armillaria</taxon>
    </lineage>
</organism>
<dbReference type="AlphaFoldDB" id="A0AA39IU51"/>
<protein>
    <submittedName>
        <fullName evidence="1">Uncharacterized protein</fullName>
    </submittedName>
</protein>
<accession>A0AA39IU51</accession>
<dbReference type="Proteomes" id="UP001175226">
    <property type="component" value="Unassembled WGS sequence"/>
</dbReference>
<sequence>MSSWLSRKVSEVLFVLSRCSSRIVSQGMKSIIELGLSGAINLFAPKPAFYVQRSLGRGPFFEQDKSKQDLRGEHGLAVGSVHTGISSKHSAGQDGIQSKKNLNRIKHYTIRGFNPAGKMVFTAELADRVVDSEAWVYEANKMGITFKGNEYRRVCPPVSCQADDGVHGLKI</sequence>
<evidence type="ECO:0000313" key="2">
    <source>
        <dbReference type="Proteomes" id="UP001175226"/>
    </source>
</evidence>
<comment type="caution">
    <text evidence="1">The sequence shown here is derived from an EMBL/GenBank/DDBJ whole genome shotgun (WGS) entry which is preliminary data.</text>
</comment>
<evidence type="ECO:0000313" key="1">
    <source>
        <dbReference type="EMBL" id="KAK0429776.1"/>
    </source>
</evidence>
<proteinExistence type="predicted"/>
<keyword evidence="2" id="KW-1185">Reference proteome</keyword>
<reference evidence="1" key="1">
    <citation type="submission" date="2023-06" db="EMBL/GenBank/DDBJ databases">
        <authorList>
            <consortium name="Lawrence Berkeley National Laboratory"/>
            <person name="Ahrendt S."/>
            <person name="Sahu N."/>
            <person name="Indic B."/>
            <person name="Wong-Bajracharya J."/>
            <person name="Merenyi Z."/>
            <person name="Ke H.-M."/>
            <person name="Monk M."/>
            <person name="Kocsube S."/>
            <person name="Drula E."/>
            <person name="Lipzen A."/>
            <person name="Balint B."/>
            <person name="Henrissat B."/>
            <person name="Andreopoulos B."/>
            <person name="Martin F.M."/>
            <person name="Harder C.B."/>
            <person name="Rigling D."/>
            <person name="Ford K.L."/>
            <person name="Foster G.D."/>
            <person name="Pangilinan J."/>
            <person name="Papanicolaou A."/>
            <person name="Barry K."/>
            <person name="LaButti K."/>
            <person name="Viragh M."/>
            <person name="Koriabine M."/>
            <person name="Yan M."/>
            <person name="Riley R."/>
            <person name="Champramary S."/>
            <person name="Plett K.L."/>
            <person name="Tsai I.J."/>
            <person name="Slot J."/>
            <person name="Sipos G."/>
            <person name="Plett J."/>
            <person name="Nagy L.G."/>
            <person name="Grigoriev I.V."/>
        </authorList>
    </citation>
    <scope>NUCLEOTIDE SEQUENCE</scope>
    <source>
        <strain evidence="1">FPL87.14</strain>
    </source>
</reference>
<gene>
    <name evidence="1" type="ORF">EV421DRAFT_1745117</name>
</gene>